<reference evidence="10 11" key="1">
    <citation type="submission" date="2012-08" db="EMBL/GenBank/DDBJ databases">
        <title>Whole genome shotgun sequence of Kineosphaera limosa NBRC 100340.</title>
        <authorList>
            <person name="Yoshida I."/>
            <person name="Isaki S."/>
            <person name="Hosoyama A."/>
            <person name="Tsuchikane K."/>
            <person name="Katsumata H."/>
            <person name="Ando Y."/>
            <person name="Ohji S."/>
            <person name="Hamada M."/>
            <person name="Tamura T."/>
            <person name="Yamazoe A."/>
            <person name="Yamazaki S."/>
            <person name="Fujita N."/>
        </authorList>
    </citation>
    <scope>NUCLEOTIDE SEQUENCE [LARGE SCALE GENOMIC DNA]</scope>
    <source>
        <strain evidence="10 11">NBRC 100340</strain>
    </source>
</reference>
<dbReference type="PANTHER" id="PTHR30472">
    <property type="entry name" value="FERRIC ENTEROBACTIN TRANSPORT SYSTEM PERMEASE PROTEIN"/>
    <property type="match status" value="1"/>
</dbReference>
<keyword evidence="4" id="KW-1003">Cell membrane</keyword>
<comment type="caution">
    <text evidence="10">The sequence shown here is derived from an EMBL/GenBank/DDBJ whole genome shotgun (WGS) entry which is preliminary data.</text>
</comment>
<feature type="transmembrane region" description="Helical" evidence="9">
    <location>
        <begin position="362"/>
        <end position="379"/>
    </location>
</feature>
<feature type="transmembrane region" description="Helical" evidence="9">
    <location>
        <begin position="171"/>
        <end position="190"/>
    </location>
</feature>
<accession>K6W6T6</accession>
<dbReference type="GO" id="GO:0005886">
    <property type="term" value="C:plasma membrane"/>
    <property type="evidence" value="ECO:0007669"/>
    <property type="project" value="UniProtKB-SubCell"/>
</dbReference>
<dbReference type="CDD" id="cd06550">
    <property type="entry name" value="TM_ABC_iron-siderophores_like"/>
    <property type="match status" value="1"/>
</dbReference>
<dbReference type="EMBL" id="BAHD01000014">
    <property type="protein sequence ID" value="GAB94900.1"/>
    <property type="molecule type" value="Genomic_DNA"/>
</dbReference>
<dbReference type="Proteomes" id="UP000008366">
    <property type="component" value="Unassembled WGS sequence"/>
</dbReference>
<dbReference type="FunFam" id="1.10.3470.10:FF:000001">
    <property type="entry name" value="Vitamin B12 ABC transporter permease BtuC"/>
    <property type="match status" value="1"/>
</dbReference>
<evidence type="ECO:0000313" key="10">
    <source>
        <dbReference type="EMBL" id="GAB94900.1"/>
    </source>
</evidence>
<evidence type="ECO:0000256" key="3">
    <source>
        <dbReference type="ARBA" id="ARBA00022448"/>
    </source>
</evidence>
<name>K6W6T6_9MICO</name>
<gene>
    <name evidence="10" type="ORF">KILIM_014_00360</name>
</gene>
<dbReference type="GO" id="GO:0033214">
    <property type="term" value="P:siderophore-iron import into cell"/>
    <property type="evidence" value="ECO:0007669"/>
    <property type="project" value="TreeGrafter"/>
</dbReference>
<feature type="transmembrane region" description="Helical" evidence="9">
    <location>
        <begin position="247"/>
        <end position="269"/>
    </location>
</feature>
<dbReference type="GO" id="GO:0022857">
    <property type="term" value="F:transmembrane transporter activity"/>
    <property type="evidence" value="ECO:0007669"/>
    <property type="project" value="InterPro"/>
</dbReference>
<evidence type="ECO:0000256" key="6">
    <source>
        <dbReference type="ARBA" id="ARBA00022989"/>
    </source>
</evidence>
<dbReference type="Pfam" id="PF01032">
    <property type="entry name" value="FecCD"/>
    <property type="match status" value="1"/>
</dbReference>
<evidence type="ECO:0000256" key="5">
    <source>
        <dbReference type="ARBA" id="ARBA00022692"/>
    </source>
</evidence>
<keyword evidence="11" id="KW-1185">Reference proteome</keyword>
<dbReference type="PANTHER" id="PTHR30472:SF1">
    <property type="entry name" value="FE(3+) DICITRATE TRANSPORT SYSTEM PERMEASE PROTEIN FECC-RELATED"/>
    <property type="match status" value="1"/>
</dbReference>
<evidence type="ECO:0000256" key="2">
    <source>
        <dbReference type="ARBA" id="ARBA00007935"/>
    </source>
</evidence>
<sequence>MSFLLATRAKTRSGPGVATARPAAAARTVGAEGAEGAELGTESPAELPAELAGRRRSPATRWTWLGVALVALVAAALASVTFGAREIAWSDLVAALRGHEETVSQAAVAKRIPRTLLALLVGAALGVAGTVMQGVTRNPLADPGILGVSSGASLAVVSGIAFFGLASPTGYIWVAILGAGIAAVFVYVVGSLGRGGATPLKLALAGAATSAALTSLISAILLPRIQVMDSFRFWQIGGVGGASLGKIVLVLPFLVVGTLLCLVMARGLNSLALGDELAAGLGERVMRTRIVAATGAVALCGAATAVAGPIGFVGLVVPHACRLLVGPDHRWLLPFSAIVGAVLLTLADVVGRVVARPDEIDVGIVTALIGAPVFIAIVRRQKARAL</sequence>
<evidence type="ECO:0000256" key="9">
    <source>
        <dbReference type="SAM" id="Phobius"/>
    </source>
</evidence>
<dbReference type="InterPro" id="IPR037294">
    <property type="entry name" value="ABC_BtuC-like"/>
</dbReference>
<feature type="transmembrane region" description="Helical" evidence="9">
    <location>
        <begin position="112"/>
        <end position="132"/>
    </location>
</feature>
<keyword evidence="7 9" id="KW-0472">Membrane</keyword>
<protein>
    <submittedName>
        <fullName evidence="10">Putative iron-siderophore ABC transporter permease protein</fullName>
    </submittedName>
</protein>
<evidence type="ECO:0000313" key="11">
    <source>
        <dbReference type="Proteomes" id="UP000008366"/>
    </source>
</evidence>
<keyword evidence="6 9" id="KW-1133">Transmembrane helix</keyword>
<evidence type="ECO:0000256" key="1">
    <source>
        <dbReference type="ARBA" id="ARBA00004651"/>
    </source>
</evidence>
<feature type="transmembrane region" description="Helical" evidence="9">
    <location>
        <begin position="290"/>
        <end position="311"/>
    </location>
</feature>
<evidence type="ECO:0000256" key="4">
    <source>
        <dbReference type="ARBA" id="ARBA00022475"/>
    </source>
</evidence>
<evidence type="ECO:0000256" key="7">
    <source>
        <dbReference type="ARBA" id="ARBA00023136"/>
    </source>
</evidence>
<dbReference type="Gene3D" id="1.10.3470.10">
    <property type="entry name" value="ABC transporter involved in vitamin B12 uptake, BtuC"/>
    <property type="match status" value="1"/>
</dbReference>
<keyword evidence="3" id="KW-0813">Transport</keyword>
<comment type="similarity">
    <text evidence="2">Belongs to the binding-protein-dependent transport system permease family. FecCD subfamily.</text>
</comment>
<dbReference type="eggNOG" id="COG0609">
    <property type="taxonomic scope" value="Bacteria"/>
</dbReference>
<dbReference type="SUPFAM" id="SSF81345">
    <property type="entry name" value="ABC transporter involved in vitamin B12 uptake, BtuC"/>
    <property type="match status" value="1"/>
</dbReference>
<feature type="transmembrane region" description="Helical" evidence="9">
    <location>
        <begin position="62"/>
        <end position="84"/>
    </location>
</feature>
<feature type="region of interest" description="Disordered" evidence="8">
    <location>
        <begin position="31"/>
        <end position="52"/>
    </location>
</feature>
<feature type="transmembrane region" description="Helical" evidence="9">
    <location>
        <begin position="144"/>
        <end position="165"/>
    </location>
</feature>
<organism evidence="10 11">
    <name type="scientific">Kineosphaera limosa NBRC 100340</name>
    <dbReference type="NCBI Taxonomy" id="1184609"/>
    <lineage>
        <taxon>Bacteria</taxon>
        <taxon>Bacillati</taxon>
        <taxon>Actinomycetota</taxon>
        <taxon>Actinomycetes</taxon>
        <taxon>Micrococcales</taxon>
        <taxon>Dermatophilaceae</taxon>
        <taxon>Kineosphaera</taxon>
    </lineage>
</organism>
<dbReference type="STRING" id="1184609.KILIM_014_00360"/>
<proteinExistence type="inferred from homology"/>
<dbReference type="InterPro" id="IPR000522">
    <property type="entry name" value="ABC_transptr_permease_BtuC"/>
</dbReference>
<dbReference type="AlphaFoldDB" id="K6W6T6"/>
<keyword evidence="5 9" id="KW-0812">Transmembrane</keyword>
<evidence type="ECO:0000256" key="8">
    <source>
        <dbReference type="SAM" id="MobiDB-lite"/>
    </source>
</evidence>
<comment type="subcellular location">
    <subcellularLocation>
        <location evidence="1">Cell membrane</location>
        <topology evidence="1">Multi-pass membrane protein</topology>
    </subcellularLocation>
</comment>
<feature type="transmembrane region" description="Helical" evidence="9">
    <location>
        <begin position="202"/>
        <end position="227"/>
    </location>
</feature>
<feature type="transmembrane region" description="Helical" evidence="9">
    <location>
        <begin position="331"/>
        <end position="350"/>
    </location>
</feature>